<accession>A0A6G0Q076</accession>
<keyword evidence="4 5" id="KW-0732">Signal</keyword>
<feature type="signal peptide" evidence="5">
    <location>
        <begin position="1"/>
        <end position="25"/>
    </location>
</feature>
<comment type="domain">
    <text evidence="5">The RxLR-dEER motif acts to carry the protein into the host cell cytoplasm through binding to cell surface phosphatidylinositol-3-phosphate.</text>
</comment>
<evidence type="ECO:0000256" key="4">
    <source>
        <dbReference type="ARBA" id="ARBA00022729"/>
    </source>
</evidence>
<evidence type="ECO:0000256" key="2">
    <source>
        <dbReference type="ARBA" id="ARBA00010400"/>
    </source>
</evidence>
<dbReference type="AlphaFoldDB" id="A0A6G0Q076"/>
<dbReference type="Pfam" id="PF16810">
    <property type="entry name" value="RXLR"/>
    <property type="match status" value="1"/>
</dbReference>
<name>A0A6G0Q076_9STRA</name>
<organism evidence="6 7">
    <name type="scientific">Phytophthora fragariae</name>
    <dbReference type="NCBI Taxonomy" id="53985"/>
    <lineage>
        <taxon>Eukaryota</taxon>
        <taxon>Sar</taxon>
        <taxon>Stramenopiles</taxon>
        <taxon>Oomycota</taxon>
        <taxon>Peronosporomycetes</taxon>
        <taxon>Peronosporales</taxon>
        <taxon>Peronosporaceae</taxon>
        <taxon>Phytophthora</taxon>
    </lineage>
</organism>
<dbReference type="Proteomes" id="UP000486351">
    <property type="component" value="Unassembled WGS sequence"/>
</dbReference>
<keyword evidence="3 5" id="KW-0964">Secreted</keyword>
<evidence type="ECO:0000256" key="3">
    <source>
        <dbReference type="ARBA" id="ARBA00022525"/>
    </source>
</evidence>
<evidence type="ECO:0000313" key="7">
    <source>
        <dbReference type="Proteomes" id="UP000486351"/>
    </source>
</evidence>
<comment type="caution">
    <text evidence="6">The sequence shown here is derived from an EMBL/GenBank/DDBJ whole genome shotgun (WGS) entry which is preliminary data.</text>
</comment>
<reference evidence="6 7" key="1">
    <citation type="submission" date="2018-09" db="EMBL/GenBank/DDBJ databases">
        <title>Genomic investigation of the strawberry pathogen Phytophthora fragariae indicates pathogenicity is determined by transcriptional variation in three key races.</title>
        <authorList>
            <person name="Adams T.M."/>
            <person name="Armitage A.D."/>
            <person name="Sobczyk M.K."/>
            <person name="Bates H.J."/>
            <person name="Dunwell J.M."/>
            <person name="Nellist C.F."/>
            <person name="Harrison R.J."/>
        </authorList>
    </citation>
    <scope>NUCLEOTIDE SEQUENCE [LARGE SCALE GENOMIC DNA]</scope>
    <source>
        <strain evidence="6 7">NOV-77</strain>
    </source>
</reference>
<protein>
    <recommendedName>
        <fullName evidence="5">RxLR effector protein</fullName>
    </recommendedName>
</protein>
<feature type="chain" id="PRO_5044963741" description="RxLR effector protein" evidence="5">
    <location>
        <begin position="26"/>
        <end position="85"/>
    </location>
</feature>
<dbReference type="InterPro" id="IPR031825">
    <property type="entry name" value="RXLR"/>
</dbReference>
<dbReference type="EMBL" id="QXFY01008717">
    <property type="protein sequence ID" value="KAE9263660.1"/>
    <property type="molecule type" value="Genomic_DNA"/>
</dbReference>
<evidence type="ECO:0000256" key="1">
    <source>
        <dbReference type="ARBA" id="ARBA00004613"/>
    </source>
</evidence>
<comment type="subcellular location">
    <subcellularLocation>
        <location evidence="1 5">Secreted</location>
    </subcellularLocation>
</comment>
<comment type="similarity">
    <text evidence="2 5">Belongs to the RxLR effector family.</text>
</comment>
<evidence type="ECO:0000313" key="6">
    <source>
        <dbReference type="EMBL" id="KAE9263660.1"/>
    </source>
</evidence>
<sequence length="85" mass="9513">MRLFNATLVVLAAVLLASGTTVSKADQSSVSNVDPRMFSLARTKDFFEATKRRMPKMNFPNTRKRGLNIPLLVWIVCSPRGLFRG</sequence>
<comment type="function">
    <text evidence="5">Effector that suppresses plant defense responses during pathogen infection.</text>
</comment>
<gene>
    <name evidence="6" type="ORF">PF008_g32311</name>
</gene>
<evidence type="ECO:0000256" key="5">
    <source>
        <dbReference type="RuleBase" id="RU367124"/>
    </source>
</evidence>
<proteinExistence type="inferred from homology"/>